<name>A0A7J5XJ79_DISMA</name>
<sequence>MVQLCVVSLHLYVVVRVPVGVEDDHGVGGGQVDAQTPGSGGEQEAELRSTGSCRQEEEHRHFLSIFSNSVSFPEALERADPSVSYFCMGLSSTLTISSVLAGMFLKTSAFSLRSIDVCKLLQEALQVTVQRDGQGEGLLPYLGLVVLQAVSLVHHQTGPVHGLQRRLVDGHQLVGGQENVELDGSVSLQACQVHFLTLSLKALFPPLTADSSKENSFSLMMARLSLSPEYVTT</sequence>
<comment type="caution">
    <text evidence="3">The sequence shown here is derived from an EMBL/GenBank/DDBJ whole genome shotgun (WGS) entry which is preliminary data.</text>
</comment>
<evidence type="ECO:0000313" key="3">
    <source>
        <dbReference type="EMBL" id="KAF3837124.1"/>
    </source>
</evidence>
<keyword evidence="2" id="KW-0732">Signal</keyword>
<feature type="region of interest" description="Disordered" evidence="1">
    <location>
        <begin position="26"/>
        <end position="45"/>
    </location>
</feature>
<evidence type="ECO:0000313" key="4">
    <source>
        <dbReference type="Proteomes" id="UP000518266"/>
    </source>
</evidence>
<accession>A0A7J5XJ79</accession>
<organism evidence="3 4">
    <name type="scientific">Dissostichus mawsoni</name>
    <name type="common">Antarctic cod</name>
    <dbReference type="NCBI Taxonomy" id="36200"/>
    <lineage>
        <taxon>Eukaryota</taxon>
        <taxon>Metazoa</taxon>
        <taxon>Chordata</taxon>
        <taxon>Craniata</taxon>
        <taxon>Vertebrata</taxon>
        <taxon>Euteleostomi</taxon>
        <taxon>Actinopterygii</taxon>
        <taxon>Neopterygii</taxon>
        <taxon>Teleostei</taxon>
        <taxon>Neoteleostei</taxon>
        <taxon>Acanthomorphata</taxon>
        <taxon>Eupercaria</taxon>
        <taxon>Perciformes</taxon>
        <taxon>Notothenioidei</taxon>
        <taxon>Nototheniidae</taxon>
        <taxon>Dissostichus</taxon>
    </lineage>
</organism>
<protein>
    <submittedName>
        <fullName evidence="3">Uncharacterized protein</fullName>
    </submittedName>
</protein>
<keyword evidence="4" id="KW-1185">Reference proteome</keyword>
<proteinExistence type="predicted"/>
<gene>
    <name evidence="3" type="ORF">F7725_004588</name>
</gene>
<feature type="signal peptide" evidence="2">
    <location>
        <begin position="1"/>
        <end position="16"/>
    </location>
</feature>
<reference evidence="3 4" key="1">
    <citation type="submission" date="2020-03" db="EMBL/GenBank/DDBJ databases">
        <title>Dissostichus mawsoni Genome sequencing and assembly.</title>
        <authorList>
            <person name="Park H."/>
        </authorList>
    </citation>
    <scope>NUCLEOTIDE SEQUENCE [LARGE SCALE GENOMIC DNA]</scope>
    <source>
        <strain evidence="3">DM0001</strain>
        <tissue evidence="3">Muscle</tissue>
    </source>
</reference>
<dbReference type="Proteomes" id="UP000518266">
    <property type="component" value="Unassembled WGS sequence"/>
</dbReference>
<evidence type="ECO:0000256" key="2">
    <source>
        <dbReference type="SAM" id="SignalP"/>
    </source>
</evidence>
<dbReference type="OrthoDB" id="10513697at2759"/>
<dbReference type="AlphaFoldDB" id="A0A7J5XJ79"/>
<evidence type="ECO:0000256" key="1">
    <source>
        <dbReference type="SAM" id="MobiDB-lite"/>
    </source>
</evidence>
<feature type="chain" id="PRO_5029776409" evidence="2">
    <location>
        <begin position="17"/>
        <end position="233"/>
    </location>
</feature>
<dbReference type="EMBL" id="JAAKFY010000023">
    <property type="protein sequence ID" value="KAF3837124.1"/>
    <property type="molecule type" value="Genomic_DNA"/>
</dbReference>